<accession>A0A370G8S1</accession>
<name>A0A370G8S1_9COXI</name>
<proteinExistence type="predicted"/>
<evidence type="ECO:0000313" key="1">
    <source>
        <dbReference type="EMBL" id="RDI40167.1"/>
    </source>
</evidence>
<protein>
    <submittedName>
        <fullName evidence="1">Uncharacterized protein</fullName>
    </submittedName>
</protein>
<gene>
    <name evidence="1" type="ORF">C8D86_1231</name>
</gene>
<keyword evidence="2" id="KW-1185">Reference proteome</keyword>
<organism evidence="1 2">
    <name type="scientific">Aquicella lusitana</name>
    <dbReference type="NCBI Taxonomy" id="254246"/>
    <lineage>
        <taxon>Bacteria</taxon>
        <taxon>Pseudomonadati</taxon>
        <taxon>Pseudomonadota</taxon>
        <taxon>Gammaproteobacteria</taxon>
        <taxon>Legionellales</taxon>
        <taxon>Coxiellaceae</taxon>
        <taxon>Aquicella</taxon>
    </lineage>
</organism>
<dbReference type="Proteomes" id="UP000254720">
    <property type="component" value="Unassembled WGS sequence"/>
</dbReference>
<dbReference type="AlphaFoldDB" id="A0A370G8S1"/>
<evidence type="ECO:0000313" key="2">
    <source>
        <dbReference type="Proteomes" id="UP000254720"/>
    </source>
</evidence>
<comment type="caution">
    <text evidence="1">The sequence shown here is derived from an EMBL/GenBank/DDBJ whole genome shotgun (WGS) entry which is preliminary data.</text>
</comment>
<dbReference type="EMBL" id="QQAX01000023">
    <property type="protein sequence ID" value="RDI40167.1"/>
    <property type="molecule type" value="Genomic_DNA"/>
</dbReference>
<reference evidence="1 2" key="1">
    <citation type="submission" date="2018-07" db="EMBL/GenBank/DDBJ databases">
        <title>Genomic Encyclopedia of Type Strains, Phase IV (KMG-IV): sequencing the most valuable type-strain genomes for metagenomic binning, comparative biology and taxonomic classification.</title>
        <authorList>
            <person name="Goeker M."/>
        </authorList>
    </citation>
    <scope>NUCLEOTIDE SEQUENCE [LARGE SCALE GENOMIC DNA]</scope>
    <source>
        <strain evidence="1 2">DSM 16500</strain>
    </source>
</reference>
<sequence length="53" mass="6019">MIQVHRTVVRCAQDDSLSEIVNNPINRGKYAQLKFYSERNASMGSSREARYAG</sequence>